<dbReference type="EMBL" id="GBXM01027969">
    <property type="protein sequence ID" value="JAH80608.1"/>
    <property type="molecule type" value="Transcribed_RNA"/>
</dbReference>
<evidence type="ECO:0000313" key="1">
    <source>
        <dbReference type="EMBL" id="JAH80608.1"/>
    </source>
</evidence>
<reference evidence="1" key="1">
    <citation type="submission" date="2014-11" db="EMBL/GenBank/DDBJ databases">
        <authorList>
            <person name="Amaro Gonzalez C."/>
        </authorList>
    </citation>
    <scope>NUCLEOTIDE SEQUENCE</scope>
</reference>
<protein>
    <submittedName>
        <fullName evidence="1">Uncharacterized protein</fullName>
    </submittedName>
</protein>
<proteinExistence type="predicted"/>
<accession>A0A0E9VTJ3</accession>
<organism evidence="1">
    <name type="scientific">Anguilla anguilla</name>
    <name type="common">European freshwater eel</name>
    <name type="synonym">Muraena anguilla</name>
    <dbReference type="NCBI Taxonomy" id="7936"/>
    <lineage>
        <taxon>Eukaryota</taxon>
        <taxon>Metazoa</taxon>
        <taxon>Chordata</taxon>
        <taxon>Craniata</taxon>
        <taxon>Vertebrata</taxon>
        <taxon>Euteleostomi</taxon>
        <taxon>Actinopterygii</taxon>
        <taxon>Neopterygii</taxon>
        <taxon>Teleostei</taxon>
        <taxon>Anguilliformes</taxon>
        <taxon>Anguillidae</taxon>
        <taxon>Anguilla</taxon>
    </lineage>
</organism>
<reference evidence="1" key="2">
    <citation type="journal article" date="2015" name="Fish Shellfish Immunol.">
        <title>Early steps in the European eel (Anguilla anguilla)-Vibrio vulnificus interaction in the gills: Role of the RtxA13 toxin.</title>
        <authorList>
            <person name="Callol A."/>
            <person name="Pajuelo D."/>
            <person name="Ebbesson L."/>
            <person name="Teles M."/>
            <person name="MacKenzie S."/>
            <person name="Amaro C."/>
        </authorList>
    </citation>
    <scope>NUCLEOTIDE SEQUENCE</scope>
</reference>
<sequence>MAATSPSKAHSFHLRKNQIKNRFRTSLPQIPSQLFKDKSFPIVVAQY</sequence>
<dbReference type="AlphaFoldDB" id="A0A0E9VTJ3"/>
<name>A0A0E9VTJ3_ANGAN</name>